<comment type="caution">
    <text evidence="1">The sequence shown here is derived from an EMBL/GenBank/DDBJ whole genome shotgun (WGS) entry which is preliminary data.</text>
</comment>
<evidence type="ECO:0000313" key="1">
    <source>
        <dbReference type="EMBL" id="KAJ9093066.1"/>
    </source>
</evidence>
<sequence length="421" mass="43242">MTQQLLTIPNISAYHLATPASEPILLAKGDLVLSLLPAAPPDHPKEQLTVTVGDSGASFLIKEGAPVVKTDTNHEHASFLFAPALPETHAQAGKDLGANGGELGTPATTTAASVLSPSKLGKIKLVPAESHSPTQYEQTESLALQFETILKEHKCWKEQGYYDLEDELALADPSSASYGTTIADKLTYYGRIVSQRLSGLTQPSASSPAATTAEPPLVPSDTTASAVAAQTAKTTHTISEYTHTAGQTLTHVVHDGAAYLGSLAATAVAQVEHAVGADKPTTATNTTPAPAPATGGRGTDVIDLQGQEGAAVPQMVGVAARNFGQAGLETWDEVKLTAVSGMERAGEMAQSVSESAHKGIEHRYGAEADKVAQDIGQSGANVGSVAMDGMLATSAIAHGINAGDGALQGFSQASVRAAENK</sequence>
<accession>A0ACC2V221</accession>
<dbReference type="EMBL" id="JASBWT010000033">
    <property type="protein sequence ID" value="KAJ9093066.1"/>
    <property type="molecule type" value="Genomic_DNA"/>
</dbReference>
<proteinExistence type="predicted"/>
<protein>
    <submittedName>
        <fullName evidence="1">Uncharacterized protein</fullName>
    </submittedName>
</protein>
<name>A0ACC2V221_9TREE</name>
<evidence type="ECO:0000313" key="2">
    <source>
        <dbReference type="Proteomes" id="UP001227268"/>
    </source>
</evidence>
<keyword evidence="2" id="KW-1185">Reference proteome</keyword>
<dbReference type="Proteomes" id="UP001227268">
    <property type="component" value="Unassembled WGS sequence"/>
</dbReference>
<gene>
    <name evidence="1" type="ORF">QFC21_006559</name>
</gene>
<organism evidence="1 2">
    <name type="scientific">Naganishia friedmannii</name>
    <dbReference type="NCBI Taxonomy" id="89922"/>
    <lineage>
        <taxon>Eukaryota</taxon>
        <taxon>Fungi</taxon>
        <taxon>Dikarya</taxon>
        <taxon>Basidiomycota</taxon>
        <taxon>Agaricomycotina</taxon>
        <taxon>Tremellomycetes</taxon>
        <taxon>Filobasidiales</taxon>
        <taxon>Filobasidiaceae</taxon>
        <taxon>Naganishia</taxon>
    </lineage>
</organism>
<reference evidence="1" key="1">
    <citation type="submission" date="2023-04" db="EMBL/GenBank/DDBJ databases">
        <title>Draft Genome sequencing of Naganishia species isolated from polar environments using Oxford Nanopore Technology.</title>
        <authorList>
            <person name="Leo P."/>
            <person name="Venkateswaran K."/>
        </authorList>
    </citation>
    <scope>NUCLEOTIDE SEQUENCE</scope>
    <source>
        <strain evidence="1">MNA-CCFEE 5423</strain>
    </source>
</reference>